<dbReference type="HOGENOM" id="CLU_023172_0_0_7"/>
<dbReference type="SUPFAM" id="SSF46955">
    <property type="entry name" value="Putative DNA-binding domain"/>
    <property type="match status" value="1"/>
</dbReference>
<dbReference type="Gene3D" id="1.10.10.10">
    <property type="entry name" value="Winged helix-like DNA-binding domain superfamily/Winged helix DNA-binding domain"/>
    <property type="match status" value="1"/>
</dbReference>
<evidence type="ECO:0000313" key="4">
    <source>
        <dbReference type="Proteomes" id="UP000001933"/>
    </source>
</evidence>
<dbReference type="Gene3D" id="3.30.420.10">
    <property type="entry name" value="Ribonuclease H-like superfamily/Ribonuclease H"/>
    <property type="match status" value="1"/>
</dbReference>
<dbReference type="EMBL" id="CP000252">
    <property type="protein sequence ID" value="ABC76398.1"/>
    <property type="molecule type" value="Genomic_DNA"/>
</dbReference>
<dbReference type="STRING" id="56780.SYN_02327"/>
<dbReference type="SUPFAM" id="SSF50610">
    <property type="entry name" value="mu transposase, C-terminal domain"/>
    <property type="match status" value="1"/>
</dbReference>
<keyword evidence="4" id="KW-1185">Reference proteome</keyword>
<dbReference type="PROSITE" id="PS50994">
    <property type="entry name" value="INTEGRASE"/>
    <property type="match status" value="1"/>
</dbReference>
<name>Q2LQD6_SYNAS</name>
<organism evidence="3 4">
    <name type="scientific">Syntrophus aciditrophicus (strain SB)</name>
    <dbReference type="NCBI Taxonomy" id="56780"/>
    <lineage>
        <taxon>Bacteria</taxon>
        <taxon>Pseudomonadati</taxon>
        <taxon>Thermodesulfobacteriota</taxon>
        <taxon>Syntrophia</taxon>
        <taxon>Syntrophales</taxon>
        <taxon>Syntrophaceae</taxon>
        <taxon>Syntrophus</taxon>
    </lineage>
</organism>
<dbReference type="InterPro" id="IPR036388">
    <property type="entry name" value="WH-like_DNA-bd_sf"/>
</dbReference>
<dbReference type="eggNOG" id="COG3415">
    <property type="taxonomic scope" value="Bacteria"/>
</dbReference>
<protein>
    <submittedName>
        <fullName evidence="3">Transposase</fullName>
    </submittedName>
</protein>
<dbReference type="KEGG" id="sat:SYN_02327"/>
<dbReference type="eggNOG" id="COG2801">
    <property type="taxonomic scope" value="Bacteria"/>
</dbReference>
<evidence type="ECO:0000259" key="2">
    <source>
        <dbReference type="PROSITE" id="PS51702"/>
    </source>
</evidence>
<dbReference type="Pfam" id="PF09299">
    <property type="entry name" value="Mu-transpos_C"/>
    <property type="match status" value="1"/>
</dbReference>
<dbReference type="InterPro" id="IPR003314">
    <property type="entry name" value="Mu-type_HTH"/>
</dbReference>
<dbReference type="AlphaFoldDB" id="Q2LQD6"/>
<dbReference type="InterPro" id="IPR015378">
    <property type="entry name" value="Transposase-like_Mu_C"/>
</dbReference>
<feature type="domain" description="HTH Mu-type" evidence="2">
    <location>
        <begin position="9"/>
        <end position="74"/>
    </location>
</feature>
<reference evidence="3 4" key="1">
    <citation type="journal article" date="2007" name="Proc. Natl. Acad. Sci. U.S.A.">
        <title>The genome of Syntrophus aciditrophicus: life at the thermodynamic limit of microbial growth.</title>
        <authorList>
            <person name="McInerney M.J."/>
            <person name="Rohlin L."/>
            <person name="Mouttaki H."/>
            <person name="Kim U."/>
            <person name="Krupp R.S."/>
            <person name="Rios-Hernandez L."/>
            <person name="Sieber J."/>
            <person name="Struchtemeyer C.G."/>
            <person name="Bhattacharyya A."/>
            <person name="Campbell J.W."/>
            <person name="Gunsalus R.P."/>
        </authorList>
    </citation>
    <scope>NUCLEOTIDE SEQUENCE [LARGE SCALE GENOMIC DNA]</scope>
    <source>
        <strain evidence="3 4">SB</strain>
    </source>
</reference>
<dbReference type="SUPFAM" id="SSF53098">
    <property type="entry name" value="Ribonuclease H-like"/>
    <property type="match status" value="1"/>
</dbReference>
<dbReference type="GO" id="GO:0003677">
    <property type="term" value="F:DNA binding"/>
    <property type="evidence" value="ECO:0007669"/>
    <property type="project" value="InterPro"/>
</dbReference>
<dbReference type="InterPro" id="IPR012337">
    <property type="entry name" value="RNaseH-like_sf"/>
</dbReference>
<dbReference type="RefSeq" id="WP_011416432.1">
    <property type="nucleotide sequence ID" value="NC_007759.1"/>
</dbReference>
<dbReference type="PROSITE" id="PS51702">
    <property type="entry name" value="HTH_MU"/>
    <property type="match status" value="1"/>
</dbReference>
<dbReference type="GO" id="GO:0015074">
    <property type="term" value="P:DNA integration"/>
    <property type="evidence" value="ECO:0007669"/>
    <property type="project" value="InterPro"/>
</dbReference>
<proteinExistence type="predicted"/>
<dbReference type="Proteomes" id="UP000001933">
    <property type="component" value="Chromosome"/>
</dbReference>
<evidence type="ECO:0000259" key="1">
    <source>
        <dbReference type="PROSITE" id="PS50994"/>
    </source>
</evidence>
<dbReference type="InParanoid" id="Q2LQD6"/>
<dbReference type="OrthoDB" id="9794201at2"/>
<dbReference type="InterPro" id="IPR009061">
    <property type="entry name" value="DNA-bd_dom_put_sf"/>
</dbReference>
<dbReference type="InterPro" id="IPR001584">
    <property type="entry name" value="Integrase_cat-core"/>
</dbReference>
<accession>Q2LQD6</accession>
<sequence length="754" mass="85091">MGSLTVDCTKDRFSAKELAVIMGISWQAIQKRADQEGWPCEMETGRGGKRKLFRRAVLPVDWQARIARQRAAQAAAAIAPESPEMAGYRAARNYLEDLEREKEEKRLIKERGLVEFARLPEARKREAEACWEVLKAKDAFIEAGGFGRIQGAALFCAQFNEGKIPLDDGIVEIVNKTGKLHPSTLYRWEEKYETQGLAGLAWHYGKNAGRTLLTPDMQDFIRAMILEHNRVSVPKLMAGLEARFAGQEIPASHVVWRWASRWRDENRVLLLSIHNPDEWKSRYGAAFGSASASVGRLNQLWESDATPGDIMLAEGRHTVIGMIDVWSRRAKVLVVPSSKAVAIAALLRRCLLDWGVPEVLRTDNGKDFTARHMTRVLESLEIEQDLCPPFTPEMKPHIERFFHTFSHGIVELLPGYIGHNVAQRKAIESRKSFAERLMKKGAVLDVKLAAREFQEICDRWIESVYHQDPHGSLDGKRPAEMVRSWTAPVRRIADERALDVLLAPAPQDGGVRKVGKKGVTVNRRHYVNTALIGYEDQSVQVLLDYADVGKAYIFAASGEYVCTAVDPDWSGISAADLASHAKHTQKKAYAEMRKEARKLIREHKIALVPEDILAHRESLLANVEELPQKTVEYSTPALKEAAFAVADADRTPNAQALAGRIELPPEVLEYEERQKKVVDLRQKRRERRVFANNEEIYCWILDRIKAGTVTETQKQWKKEYEAWQETEAGKARRKPFTSTIGIRALTGETAEAAL</sequence>
<feature type="domain" description="Integrase catalytic" evidence="1">
    <location>
        <begin position="291"/>
        <end position="486"/>
    </location>
</feature>
<dbReference type="InterPro" id="IPR009004">
    <property type="entry name" value="Transposase_Mu_C"/>
</dbReference>
<dbReference type="Pfam" id="PF00665">
    <property type="entry name" value="rve"/>
    <property type="match status" value="1"/>
</dbReference>
<gene>
    <name evidence="3" type="ORF">SYN_02327</name>
</gene>
<dbReference type="InterPro" id="IPR036397">
    <property type="entry name" value="RNaseH_sf"/>
</dbReference>
<evidence type="ECO:0000313" key="3">
    <source>
        <dbReference type="EMBL" id="ABC76398.1"/>
    </source>
</evidence>